<dbReference type="Proteomes" id="UP001151760">
    <property type="component" value="Unassembled WGS sequence"/>
</dbReference>
<feature type="domain" description="Reverse transcriptase Ty1/copia-type" evidence="2">
    <location>
        <begin position="389"/>
        <end position="491"/>
    </location>
</feature>
<dbReference type="InterPro" id="IPR057670">
    <property type="entry name" value="SH3_retrovirus"/>
</dbReference>
<feature type="domain" description="Retroviral polymerase SH3-like" evidence="3">
    <location>
        <begin position="38"/>
        <end position="97"/>
    </location>
</feature>
<gene>
    <name evidence="4" type="ORF">Tco_0678313</name>
</gene>
<dbReference type="Pfam" id="PF07727">
    <property type="entry name" value="RVT_2"/>
    <property type="match status" value="2"/>
</dbReference>
<dbReference type="PANTHER" id="PTHR11439">
    <property type="entry name" value="GAG-POL-RELATED RETROTRANSPOSON"/>
    <property type="match status" value="1"/>
</dbReference>
<evidence type="ECO:0000313" key="4">
    <source>
        <dbReference type="EMBL" id="GJS63749.1"/>
    </source>
</evidence>
<dbReference type="InterPro" id="IPR043502">
    <property type="entry name" value="DNA/RNA_pol_sf"/>
</dbReference>
<proteinExistence type="predicted"/>
<feature type="domain" description="Reverse transcriptase Ty1/copia-type" evidence="2">
    <location>
        <begin position="272"/>
        <end position="362"/>
    </location>
</feature>
<organism evidence="4 5">
    <name type="scientific">Tanacetum coccineum</name>
    <dbReference type="NCBI Taxonomy" id="301880"/>
    <lineage>
        <taxon>Eukaryota</taxon>
        <taxon>Viridiplantae</taxon>
        <taxon>Streptophyta</taxon>
        <taxon>Embryophyta</taxon>
        <taxon>Tracheophyta</taxon>
        <taxon>Spermatophyta</taxon>
        <taxon>Magnoliopsida</taxon>
        <taxon>eudicotyledons</taxon>
        <taxon>Gunneridae</taxon>
        <taxon>Pentapetalae</taxon>
        <taxon>asterids</taxon>
        <taxon>campanulids</taxon>
        <taxon>Asterales</taxon>
        <taxon>Asteraceae</taxon>
        <taxon>Asteroideae</taxon>
        <taxon>Anthemideae</taxon>
        <taxon>Anthemidinae</taxon>
        <taxon>Tanacetum</taxon>
    </lineage>
</organism>
<dbReference type="InterPro" id="IPR013103">
    <property type="entry name" value="RVT_2"/>
</dbReference>
<dbReference type="SUPFAM" id="SSF56672">
    <property type="entry name" value="DNA/RNA polymerases"/>
    <property type="match status" value="1"/>
</dbReference>
<protein>
    <submittedName>
        <fullName evidence="4">Ribonuclease H-like domain-containing protein</fullName>
    </submittedName>
</protein>
<name>A0ABQ4XEU9_9ASTR</name>
<dbReference type="EMBL" id="BQNB010009453">
    <property type="protein sequence ID" value="GJS63749.1"/>
    <property type="molecule type" value="Genomic_DNA"/>
</dbReference>
<sequence>MAIQLLNILPSTAIANDIPYTRLYGKDPNYTLLRIFGCLCYPHLYPSHKLEPRATPSIFLGFASSHRGYRCLDLHTNKIIISRHVTFDETVFPYGSTIPKSTSPYTFLEDTFDLHPTLPNPAFTTPTIGQTDPLPHQQHPTEPASQQSPTAAPPTPASPSTAQIHSPVQQPSPMAQHTPIQLQFSPTTVSHQTTIVSDQHAPDIIQNPSVNPNPDSVHPMVTRFRVGTNRPTERLNLHVSSVSPLPKSYRDAFNDPNWQNAMRDEYIVLIKNKTWTLVPRPPDTNIVRCMWLFRHKYLADGTLSRYKARLVANGSTQLEGVDVDETFSPVVKPGTIRTVMSLAASRHWPIHQLDVKNAFLRGIFLRLSICISLQDFETLLILIIRCDSSLFIYRKGIDTAYLLLYVDDIVLTASSKGLLQQIIGSSKGLLQQIIGSLHQEFAMTDLGPLNYFLGISITRDSSGLFLSQKKYAIEILEKAHMVSCNPSRTPVDTESKLGVDGDPVSDPTLYRSLAGSLQYLTFTRPDISYAVQQVCLHMHDPREPHLSALKRILRYVQGTLNYGLQLFSSSTTDLVAYSDADWAGCPTTRRSTSGYCVFLGNNLLSWSAKRQPTLSRSSAEAEYRGVANAVAETCWLRNLLRELHTPLSSATLVYCDNVSAVYLSSNPVQHQRTKHIEIDIHFVRDLVAAGQVRVLHVPSRYQFADIFTKGLPSALFEEFRTSLSVRCPPAPTAGEC</sequence>
<dbReference type="PANTHER" id="PTHR11439:SF524">
    <property type="entry name" value="RNA-DIRECTED DNA POLYMERASE, PROTEIN KINASE RLK-PELLE-DLSV FAMILY"/>
    <property type="match status" value="1"/>
</dbReference>
<reference evidence="4" key="2">
    <citation type="submission" date="2022-01" db="EMBL/GenBank/DDBJ databases">
        <authorList>
            <person name="Yamashiro T."/>
            <person name="Shiraishi A."/>
            <person name="Satake H."/>
            <person name="Nakayama K."/>
        </authorList>
    </citation>
    <scope>NUCLEOTIDE SEQUENCE</scope>
</reference>
<evidence type="ECO:0000259" key="2">
    <source>
        <dbReference type="Pfam" id="PF07727"/>
    </source>
</evidence>
<dbReference type="Pfam" id="PF25597">
    <property type="entry name" value="SH3_retrovirus"/>
    <property type="match status" value="1"/>
</dbReference>
<comment type="caution">
    <text evidence="4">The sequence shown here is derived from an EMBL/GenBank/DDBJ whole genome shotgun (WGS) entry which is preliminary data.</text>
</comment>
<evidence type="ECO:0000313" key="5">
    <source>
        <dbReference type="Proteomes" id="UP001151760"/>
    </source>
</evidence>
<keyword evidence="5" id="KW-1185">Reference proteome</keyword>
<evidence type="ECO:0000256" key="1">
    <source>
        <dbReference type="SAM" id="MobiDB-lite"/>
    </source>
</evidence>
<feature type="compositionally biased region" description="Polar residues" evidence="1">
    <location>
        <begin position="164"/>
        <end position="176"/>
    </location>
</feature>
<dbReference type="CDD" id="cd09272">
    <property type="entry name" value="RNase_HI_RT_Ty1"/>
    <property type="match status" value="1"/>
</dbReference>
<reference evidence="4" key="1">
    <citation type="journal article" date="2022" name="Int. J. Mol. Sci.">
        <title>Draft Genome of Tanacetum Coccineum: Genomic Comparison of Closely Related Tanacetum-Family Plants.</title>
        <authorList>
            <person name="Yamashiro T."/>
            <person name="Shiraishi A."/>
            <person name="Nakayama K."/>
            <person name="Satake H."/>
        </authorList>
    </citation>
    <scope>NUCLEOTIDE SEQUENCE</scope>
</reference>
<feature type="region of interest" description="Disordered" evidence="1">
    <location>
        <begin position="118"/>
        <end position="176"/>
    </location>
</feature>
<accession>A0ABQ4XEU9</accession>
<evidence type="ECO:0000259" key="3">
    <source>
        <dbReference type="Pfam" id="PF25597"/>
    </source>
</evidence>